<sequence>MAILQSPLKEKFESLVNQSNDEFDKGNHNESITLLEEAWSVLPNPKGIYNESYDLVNDIIDTCFIVKDFKTAKKWSDKMFLTGFMRIDTGEKEFISGKVAYELGDLEIAKEFFNFANKKSEGRCFEDEDVKYLKFFKS</sequence>
<dbReference type="RefSeq" id="WP_000996351.1">
    <property type="nucleotide sequence ID" value="NZ_FMBI01000028.1"/>
</dbReference>
<evidence type="ECO:0008006" key="3">
    <source>
        <dbReference type="Google" id="ProtNLM"/>
    </source>
</evidence>
<organism evidence="1 2">
    <name type="scientific">Bacillus thuringiensis</name>
    <dbReference type="NCBI Taxonomy" id="1428"/>
    <lineage>
        <taxon>Bacteria</taxon>
        <taxon>Bacillati</taxon>
        <taxon>Bacillota</taxon>
        <taxon>Bacilli</taxon>
        <taxon>Bacillales</taxon>
        <taxon>Bacillaceae</taxon>
        <taxon>Bacillus</taxon>
        <taxon>Bacillus cereus group</taxon>
    </lineage>
</organism>
<dbReference type="EMBL" id="FMBI01000028">
    <property type="protein sequence ID" value="SCC30890.1"/>
    <property type="molecule type" value="Genomic_DNA"/>
</dbReference>
<proteinExistence type="predicted"/>
<dbReference type="AlphaFoldDB" id="A0A1C4DI30"/>
<evidence type="ECO:0000313" key="1">
    <source>
        <dbReference type="EMBL" id="SCC30890.1"/>
    </source>
</evidence>
<protein>
    <recommendedName>
        <fullName evidence="3">Tetratricopeptide repeat protein</fullName>
    </recommendedName>
</protein>
<name>A0A1C4DI30_BACTU</name>
<gene>
    <name evidence="1" type="ORF">BTT61001_02427</name>
</gene>
<evidence type="ECO:0000313" key="2">
    <source>
        <dbReference type="Proteomes" id="UP000195991"/>
    </source>
</evidence>
<accession>A0A1C4DI30</accession>
<dbReference type="Proteomes" id="UP000195991">
    <property type="component" value="Unassembled WGS sequence"/>
</dbReference>
<reference evidence="1 2" key="1">
    <citation type="submission" date="2016-08" db="EMBL/GenBank/DDBJ databases">
        <authorList>
            <person name="Seilhamer J.J."/>
        </authorList>
    </citation>
    <scope>NUCLEOTIDE SEQUENCE [LARGE SCALE GENOMIC DNA]</scope>
    <source>
        <strain evidence="1 2">IEBC_T61001</strain>
    </source>
</reference>